<dbReference type="Pfam" id="PF13589">
    <property type="entry name" value="HATPase_c_3"/>
    <property type="match status" value="1"/>
</dbReference>
<proteinExistence type="predicted"/>
<dbReference type="Gene3D" id="3.30.565.10">
    <property type="entry name" value="Histidine kinase-like ATPase, C-terminal domain"/>
    <property type="match status" value="1"/>
</dbReference>
<dbReference type="Proteomes" id="UP000567067">
    <property type="component" value="Unassembled WGS sequence"/>
</dbReference>
<gene>
    <name evidence="1" type="ORF">FHR92_003762</name>
</gene>
<dbReference type="AlphaFoldDB" id="A0A7W3SWL1"/>
<protein>
    <recommendedName>
        <fullName evidence="3">Histidine kinase/HSP90-like ATPase domain-containing protein</fullName>
    </recommendedName>
</protein>
<reference evidence="1 2" key="1">
    <citation type="submission" date="2020-08" db="EMBL/GenBank/DDBJ databases">
        <title>Genomic Encyclopedia of Type Strains, Phase III (KMG-III): the genomes of soil and plant-associated and newly described type strains.</title>
        <authorList>
            <person name="Whitman W."/>
        </authorList>
    </citation>
    <scope>NUCLEOTIDE SEQUENCE [LARGE SCALE GENOMIC DNA]</scope>
    <source>
        <strain evidence="1 2">CECT 8693</strain>
    </source>
</reference>
<evidence type="ECO:0000313" key="2">
    <source>
        <dbReference type="Proteomes" id="UP000567067"/>
    </source>
</evidence>
<accession>A0A7W3SWL1</accession>
<dbReference type="SUPFAM" id="SSF55874">
    <property type="entry name" value="ATPase domain of HSP90 chaperone/DNA topoisomerase II/histidine kinase"/>
    <property type="match status" value="1"/>
</dbReference>
<keyword evidence="2" id="KW-1185">Reference proteome</keyword>
<dbReference type="InterPro" id="IPR036890">
    <property type="entry name" value="HATPase_C_sf"/>
</dbReference>
<evidence type="ECO:0000313" key="1">
    <source>
        <dbReference type="EMBL" id="MBA9087278.1"/>
    </source>
</evidence>
<evidence type="ECO:0008006" key="3">
    <source>
        <dbReference type="Google" id="ProtNLM"/>
    </source>
</evidence>
<dbReference type="RefSeq" id="WP_182538105.1">
    <property type="nucleotide sequence ID" value="NZ_JACJIP010000028.1"/>
</dbReference>
<name>A0A7W3SWL1_9BACL</name>
<dbReference type="EMBL" id="JACJIP010000028">
    <property type="protein sequence ID" value="MBA9087278.1"/>
    <property type="molecule type" value="Genomic_DNA"/>
</dbReference>
<sequence>MTWQEELKDLYKQYMGQSPGSLSWVLLMDLYEMNTSEYNEIKSLELSEKLSRYTQSLLLNGETFSKEFLDVYSVIDSTKQAVRGEYSPRSIIKELLQNAFDCKYENETIEIEIAFSKESKYNVISLSYNELGFDNFSLLKYLYLGKSQKERELHEGRFGIGAKFGVFYHTDEIVLQSTNGKYKYEISIERKTNNSNKTYLEIDPKRFNVESTNENENSTKIQLKLLDSNLFNAISTDFEKLLIKKGDYVNIIEFFFALRKAAKRGIKKISLTVLLDTGIKQNYLFSYSKDSCSLQIDGEEYLVFSSFDSEDSGISYLVPQKIPKDSLKKYLENETFRYFSTYELTEGKSHSAFFISVPNEYVSVDRKGLRDPSRIETFIVQDLSKMIQNDCIFNKNTLYHILETPSYSYTYLIQFMFNFMYKFNAEKNEQIIKELLSKSEIKVGNQSFPVVKTQTRMIRTFKSFDEKSFFDRNWETLNWDHAFLVYRPGLSDYAYLGHRQVIYEYTIYFYERGIKEPKAYKYNFIIEYNSNKANNHEDYYIRQQTFRDKITAFYYLFEHYAQPVSELSEYKKWEKLESLGEYNKKDSINTKQELNILLQIIKELSMELKYEEPNKFIVDSKEWSLHEFNFPKGISDLYEVIDLIRRWSEPHYLISQFFIKQYFNSILPFDRRVNELFQHANSFEVLQGYHLSLKIKELKELNSSYYTLPRKYELSQDWNHVVDLSLLYGRENTKDVLTSLSKLRPELLKELDINSLCSKLGIRLGSLDTFELFAPEDLAKILPIEPEILHDKVSNIYFVDVKKESSCIVGLTNNNITHLVTLNSIEVIIDTTITELYVLCSKRDKKSICSILEYWVTGKNAGKLTLLSEQKARVSLLDQYPYHYKPFPRIKQDEWSFLCEQASNFVSMSEDELNHRILRFIKDFNTTLFGYGYKCSFSAECGYEGLNALPFRIKLVEYNGLRLPIFVCCNDYYDIDGWNAKQIEFNGIEFNEVMKRIQKTAIIDPDWYTVQINYNYKVKYESIEIDIEDNEIIDDISNSESVSQENRHLRLTPFLLAVWYNRYLATL</sequence>
<organism evidence="1 2">
    <name type="scientific">Fontibacillus solani</name>
    <dbReference type="NCBI Taxonomy" id="1572857"/>
    <lineage>
        <taxon>Bacteria</taxon>
        <taxon>Bacillati</taxon>
        <taxon>Bacillota</taxon>
        <taxon>Bacilli</taxon>
        <taxon>Bacillales</taxon>
        <taxon>Paenibacillaceae</taxon>
        <taxon>Fontibacillus</taxon>
    </lineage>
</organism>
<comment type="caution">
    <text evidence="1">The sequence shown here is derived from an EMBL/GenBank/DDBJ whole genome shotgun (WGS) entry which is preliminary data.</text>
</comment>